<dbReference type="GO" id="GO:0003677">
    <property type="term" value="F:DNA binding"/>
    <property type="evidence" value="ECO:0007669"/>
    <property type="project" value="InterPro"/>
</dbReference>
<dbReference type="SUPFAM" id="SSF89155">
    <property type="entry name" value="TorD-like"/>
    <property type="match status" value="1"/>
</dbReference>
<keyword evidence="1" id="KW-0143">Chaperone</keyword>
<evidence type="ECO:0000313" key="3">
    <source>
        <dbReference type="Proteomes" id="UP000236919"/>
    </source>
</evidence>
<dbReference type="Gene3D" id="1.10.3480.10">
    <property type="entry name" value="TorD-like"/>
    <property type="match status" value="1"/>
</dbReference>
<gene>
    <name evidence="2" type="ORF">CYD53_11172</name>
</gene>
<dbReference type="Proteomes" id="UP000236919">
    <property type="component" value="Unassembled WGS sequence"/>
</dbReference>
<dbReference type="EMBL" id="PQFZ01000011">
    <property type="protein sequence ID" value="POR49579.1"/>
    <property type="molecule type" value="Genomic_DNA"/>
</dbReference>
<dbReference type="Pfam" id="PF02613">
    <property type="entry name" value="Nitrate_red_del"/>
    <property type="match status" value="1"/>
</dbReference>
<accession>A0A2S4M4Q5</accession>
<dbReference type="Pfam" id="PF15943">
    <property type="entry name" value="YdaS_toxin"/>
    <property type="match status" value="1"/>
</dbReference>
<keyword evidence="3" id="KW-1185">Reference proteome</keyword>
<dbReference type="PANTHER" id="PTHR34227:SF1">
    <property type="entry name" value="DIMETHYL SULFOXIDE REDUCTASE CHAPERONE-RELATED"/>
    <property type="match status" value="1"/>
</dbReference>
<evidence type="ECO:0000313" key="2">
    <source>
        <dbReference type="EMBL" id="POR49579.1"/>
    </source>
</evidence>
<evidence type="ECO:0000256" key="1">
    <source>
        <dbReference type="ARBA" id="ARBA00023186"/>
    </source>
</evidence>
<dbReference type="AlphaFoldDB" id="A0A2S4M4Q5"/>
<dbReference type="InterPro" id="IPR036411">
    <property type="entry name" value="TorD-like_sf"/>
</dbReference>
<dbReference type="InterPro" id="IPR031856">
    <property type="entry name" value="YdaS_toxin-like"/>
</dbReference>
<protein>
    <submittedName>
        <fullName evidence="2">TorA maturation chaperone TorD</fullName>
    </submittedName>
</protein>
<comment type="caution">
    <text evidence="2">The sequence shown here is derived from an EMBL/GenBank/DDBJ whole genome shotgun (WGS) entry which is preliminary data.</text>
</comment>
<organism evidence="2 3">
    <name type="scientific">Bosea psychrotolerans</name>
    <dbReference type="NCBI Taxonomy" id="1871628"/>
    <lineage>
        <taxon>Bacteria</taxon>
        <taxon>Pseudomonadati</taxon>
        <taxon>Pseudomonadota</taxon>
        <taxon>Alphaproteobacteria</taxon>
        <taxon>Hyphomicrobiales</taxon>
        <taxon>Boseaceae</taxon>
        <taxon>Bosea</taxon>
    </lineage>
</organism>
<dbReference type="PANTHER" id="PTHR34227">
    <property type="entry name" value="CHAPERONE PROTEIN YCDY"/>
    <property type="match status" value="1"/>
</dbReference>
<dbReference type="SUPFAM" id="SSF47413">
    <property type="entry name" value="lambda repressor-like DNA-binding domains"/>
    <property type="match status" value="1"/>
</dbReference>
<proteinExistence type="predicted"/>
<dbReference type="InterPro" id="IPR050289">
    <property type="entry name" value="TorD/DmsD_chaperones"/>
</dbReference>
<name>A0A2S4M4Q5_9HYPH</name>
<sequence length="276" mass="29796">MRGTPQTMRDPALERAIGVAGGVRALARSLGVSQPAISSWRRVPADRVLSVEANTGVPRSDLRPDLYPMETALHQPASMNGGSSLAIDEIDEARAQEYQLIGALLWRAPTAETLAVLQGLRGDASPLGMAHFALAEAAAELTPEAARDEFFELFIGVGRGEILPYASYYLTGFLHERPLALVREDMGRLGIARAERAGEPEDHIAILMDIMANLIRGAFAGEGVDAGAFYARHIEPWGERLFADLEVAKASKFYRAVGRVGSLFLSIETEAGRLPS</sequence>
<dbReference type="InterPro" id="IPR020945">
    <property type="entry name" value="DMSO/NO3_reduct_chaperone"/>
</dbReference>
<reference evidence="2 3" key="1">
    <citation type="submission" date="2018-01" db="EMBL/GenBank/DDBJ databases">
        <title>Genomic Encyclopedia of Type Strains, Phase III (KMG-III): the genomes of soil and plant-associated and newly described type strains.</title>
        <authorList>
            <person name="Whitman W."/>
        </authorList>
    </citation>
    <scope>NUCLEOTIDE SEQUENCE [LARGE SCALE GENOMIC DNA]</scope>
    <source>
        <strain evidence="2 3">1131</strain>
    </source>
</reference>
<dbReference type="Gene3D" id="1.10.260.40">
    <property type="entry name" value="lambda repressor-like DNA-binding domains"/>
    <property type="match status" value="1"/>
</dbReference>
<dbReference type="InterPro" id="IPR010982">
    <property type="entry name" value="Lambda_DNA-bd_dom_sf"/>
</dbReference>